<comment type="caution">
    <text evidence="1">The sequence shown here is derived from an EMBL/GenBank/DDBJ whole genome shotgun (WGS) entry which is preliminary data.</text>
</comment>
<reference evidence="1" key="1">
    <citation type="submission" date="2023-03" db="EMBL/GenBank/DDBJ databases">
        <title>Chromosome-scale reference genome and RAD-based genetic map of yellow starthistle (Centaurea solstitialis) reveal putative structural variation and QTLs associated with invader traits.</title>
        <authorList>
            <person name="Reatini B."/>
            <person name="Cang F.A."/>
            <person name="Jiang Q."/>
            <person name="Mckibben M.T.W."/>
            <person name="Barker M.S."/>
            <person name="Rieseberg L.H."/>
            <person name="Dlugosch K.M."/>
        </authorList>
    </citation>
    <scope>NUCLEOTIDE SEQUENCE</scope>
    <source>
        <strain evidence="1">CAN-66</strain>
        <tissue evidence="1">Leaf</tissue>
    </source>
</reference>
<organism evidence="1 2">
    <name type="scientific">Centaurea solstitialis</name>
    <name type="common">yellow star-thistle</name>
    <dbReference type="NCBI Taxonomy" id="347529"/>
    <lineage>
        <taxon>Eukaryota</taxon>
        <taxon>Viridiplantae</taxon>
        <taxon>Streptophyta</taxon>
        <taxon>Embryophyta</taxon>
        <taxon>Tracheophyta</taxon>
        <taxon>Spermatophyta</taxon>
        <taxon>Magnoliopsida</taxon>
        <taxon>eudicotyledons</taxon>
        <taxon>Gunneridae</taxon>
        <taxon>Pentapetalae</taxon>
        <taxon>asterids</taxon>
        <taxon>campanulids</taxon>
        <taxon>Asterales</taxon>
        <taxon>Asteraceae</taxon>
        <taxon>Carduoideae</taxon>
        <taxon>Cardueae</taxon>
        <taxon>Centaureinae</taxon>
        <taxon>Centaurea</taxon>
    </lineage>
</organism>
<dbReference type="EMBL" id="JARYMX010000002">
    <property type="protein sequence ID" value="KAJ9561258.1"/>
    <property type="molecule type" value="Genomic_DNA"/>
</dbReference>
<proteinExistence type="predicted"/>
<protein>
    <submittedName>
        <fullName evidence="1">Uncharacterized protein</fullName>
    </submittedName>
</protein>
<dbReference type="AlphaFoldDB" id="A0AA38TQG8"/>
<keyword evidence="2" id="KW-1185">Reference proteome</keyword>
<name>A0AA38TQG8_9ASTR</name>
<gene>
    <name evidence="1" type="ORF">OSB04_006418</name>
</gene>
<sequence>MGLLPILTSQVGSNRCHCFVVDLRHHYPRSSPYDSQAWFLLLEMLGYASKIFSMTTKVPLLHTVNDSRCCPTNFLINDLTPILDTIGSIINNTFPLPSFDIARSMLLREESCYAHAEPTDSVTSLLAIPPSPTPPLLATTTNGEWQSQSLE</sequence>
<dbReference type="Proteomes" id="UP001172457">
    <property type="component" value="Chromosome 2"/>
</dbReference>
<accession>A0AA38TQG8</accession>
<evidence type="ECO:0000313" key="2">
    <source>
        <dbReference type="Proteomes" id="UP001172457"/>
    </source>
</evidence>
<evidence type="ECO:0000313" key="1">
    <source>
        <dbReference type="EMBL" id="KAJ9561258.1"/>
    </source>
</evidence>